<dbReference type="GO" id="GO:0000428">
    <property type="term" value="C:DNA-directed RNA polymerase complex"/>
    <property type="evidence" value="ECO:0007669"/>
    <property type="project" value="UniProtKB-KW"/>
</dbReference>
<comment type="similarity">
    <text evidence="2 3">Belongs to the archaeal Rpo5/eukaryotic RPB5 RNA polymerase subunit family.</text>
</comment>
<dbReference type="GO" id="GO:0006366">
    <property type="term" value="P:transcription by RNA polymerase II"/>
    <property type="evidence" value="ECO:0007669"/>
    <property type="project" value="TreeGrafter"/>
</dbReference>
<dbReference type="InterPro" id="IPR014381">
    <property type="entry name" value="Arch_Rpo5/euc_Rpb5"/>
</dbReference>
<keyword evidence="3 5" id="KW-0240">DNA-directed RNA polymerase</keyword>
<dbReference type="GO" id="GO:0006362">
    <property type="term" value="P:transcription elongation by RNA polymerase I"/>
    <property type="evidence" value="ECO:0007669"/>
    <property type="project" value="TreeGrafter"/>
</dbReference>
<keyword evidence="1 3" id="KW-0804">Transcription</keyword>
<dbReference type="PROSITE" id="PS01110">
    <property type="entry name" value="RNA_POL_H_23KD"/>
    <property type="match status" value="1"/>
</dbReference>
<dbReference type="PANTHER" id="PTHR10535">
    <property type="entry name" value="DNA-DIRECTED RNA POLYMERASES I, II, AND III SUBUNIT RPABC1"/>
    <property type="match status" value="1"/>
</dbReference>
<accession>A0A7J3VU30</accession>
<dbReference type="Pfam" id="PF01191">
    <property type="entry name" value="RNA_pol_Rpb5_C"/>
    <property type="match status" value="1"/>
</dbReference>
<dbReference type="EMBL" id="DRXH01000140">
    <property type="protein sequence ID" value="HHM44453.1"/>
    <property type="molecule type" value="Genomic_DNA"/>
</dbReference>
<reference evidence="5" key="1">
    <citation type="journal article" date="2020" name="mSystems">
        <title>Genome- and Community-Level Interaction Insights into Carbon Utilization and Element Cycling Functions of Hydrothermarchaeota in Hydrothermal Sediment.</title>
        <authorList>
            <person name="Zhou Z."/>
            <person name="Liu Y."/>
            <person name="Xu W."/>
            <person name="Pan J."/>
            <person name="Luo Z.H."/>
            <person name="Li M."/>
        </authorList>
    </citation>
    <scope>NUCLEOTIDE SEQUENCE [LARGE SCALE GENOMIC DNA]</scope>
    <source>
        <strain evidence="5">SpSt-1074</strain>
    </source>
</reference>
<dbReference type="GO" id="GO:0042797">
    <property type="term" value="P:tRNA transcription by RNA polymerase III"/>
    <property type="evidence" value="ECO:0007669"/>
    <property type="project" value="TreeGrafter"/>
</dbReference>
<keyword evidence="3 5" id="KW-0548">Nucleotidyltransferase</keyword>
<proteinExistence type="inferred from homology"/>
<protein>
    <recommendedName>
        <fullName evidence="3">DNA-directed RNA polymerase subunit Rpo5</fullName>
        <ecNumber evidence="3">2.7.7.6</ecNumber>
    </recommendedName>
    <alternativeName>
        <fullName evidence="3">DNA-directed RNA polymerase subunit H</fullName>
    </alternativeName>
</protein>
<comment type="caution">
    <text evidence="5">The sequence shown here is derived from an EMBL/GenBank/DDBJ whole genome shotgun (WGS) entry which is preliminary data.</text>
</comment>
<dbReference type="AlphaFoldDB" id="A0A7J3VU30"/>
<evidence type="ECO:0000256" key="3">
    <source>
        <dbReference type="HAMAP-Rule" id="MF_00025"/>
    </source>
</evidence>
<dbReference type="EC" id="2.7.7.6" evidence="3"/>
<dbReference type="PANTHER" id="PTHR10535:SF0">
    <property type="entry name" value="DNA-DIRECTED RNA POLYMERASES I, II, AND III SUBUNIT RPABC1"/>
    <property type="match status" value="1"/>
</dbReference>
<comment type="function">
    <text evidence="3">DNA-dependent RNA polymerase (RNAP) catalyzes the transcription of DNA into RNA using the four ribonucleoside triphosphates as substrates.</text>
</comment>
<comment type="catalytic activity">
    <reaction evidence="3">
        <text>RNA(n) + a ribonucleoside 5'-triphosphate = RNA(n+1) + diphosphate</text>
        <dbReference type="Rhea" id="RHEA:21248"/>
        <dbReference type="Rhea" id="RHEA-COMP:14527"/>
        <dbReference type="Rhea" id="RHEA-COMP:17342"/>
        <dbReference type="ChEBI" id="CHEBI:33019"/>
        <dbReference type="ChEBI" id="CHEBI:61557"/>
        <dbReference type="ChEBI" id="CHEBI:140395"/>
        <dbReference type="EC" id="2.7.7.6"/>
    </reaction>
</comment>
<dbReference type="Gene3D" id="3.90.940.20">
    <property type="entry name" value="RPB5-like RNA polymerase subunit"/>
    <property type="match status" value="1"/>
</dbReference>
<evidence type="ECO:0000313" key="5">
    <source>
        <dbReference type="EMBL" id="HHM44453.1"/>
    </source>
</evidence>
<keyword evidence="3 5" id="KW-0808">Transferase</keyword>
<evidence type="ECO:0000259" key="4">
    <source>
        <dbReference type="Pfam" id="PF01191"/>
    </source>
</evidence>
<dbReference type="SUPFAM" id="SSF55287">
    <property type="entry name" value="RPB5-like RNA polymerase subunit"/>
    <property type="match status" value="1"/>
</dbReference>
<dbReference type="InterPro" id="IPR000783">
    <property type="entry name" value="RNA_pol_subH/Rpb5_C"/>
</dbReference>
<keyword evidence="3" id="KW-0963">Cytoplasm</keyword>
<organism evidence="5">
    <name type="scientific">Caldiarchaeum subterraneum</name>
    <dbReference type="NCBI Taxonomy" id="311458"/>
    <lineage>
        <taxon>Archaea</taxon>
        <taxon>Nitrososphaerota</taxon>
        <taxon>Candidatus Caldarchaeales</taxon>
        <taxon>Candidatus Caldarchaeaceae</taxon>
        <taxon>Candidatus Caldarchaeum</taxon>
    </lineage>
</organism>
<name>A0A7J3VU30_CALS0</name>
<dbReference type="HAMAP" id="MF_00025">
    <property type="entry name" value="RNApol_Rpo5_RPB5"/>
    <property type="match status" value="1"/>
</dbReference>
<sequence>MAKQKQETAVEKNIAEHVLVPKHEVLSQAEAEELLKRLGVTPDKLPYILPSDPMVKKLKARVGDIIKITRVSETAGEAVYYRVVWGEG</sequence>
<evidence type="ECO:0000256" key="2">
    <source>
        <dbReference type="ARBA" id="ARBA00025765"/>
    </source>
</evidence>
<gene>
    <name evidence="3" type="primary">rpo5</name>
    <name evidence="3" type="synonym">rpoH</name>
    <name evidence="5" type="ORF">ENM31_04060</name>
</gene>
<dbReference type="GO" id="GO:0003899">
    <property type="term" value="F:DNA-directed RNA polymerase activity"/>
    <property type="evidence" value="ECO:0007669"/>
    <property type="project" value="UniProtKB-UniRule"/>
</dbReference>
<feature type="domain" description="RNA polymerase subunit H/Rpb5 C-terminal" evidence="4">
    <location>
        <begin position="13"/>
        <end position="84"/>
    </location>
</feature>
<comment type="subcellular location">
    <subcellularLocation>
        <location evidence="3">Cytoplasm</location>
    </subcellularLocation>
</comment>
<dbReference type="GO" id="GO:0003677">
    <property type="term" value="F:DNA binding"/>
    <property type="evidence" value="ECO:0007669"/>
    <property type="project" value="InterPro"/>
</dbReference>
<dbReference type="NCBIfam" id="NF007129">
    <property type="entry name" value="PRK09570.1"/>
    <property type="match status" value="1"/>
</dbReference>
<comment type="subunit">
    <text evidence="3">Part of the RNA polymerase complex.</text>
</comment>
<dbReference type="InterPro" id="IPR035913">
    <property type="entry name" value="RPB5-like_sf"/>
</dbReference>
<evidence type="ECO:0000256" key="1">
    <source>
        <dbReference type="ARBA" id="ARBA00023163"/>
    </source>
</evidence>
<dbReference type="GO" id="GO:0005737">
    <property type="term" value="C:cytoplasm"/>
    <property type="evidence" value="ECO:0007669"/>
    <property type="project" value="UniProtKB-SubCell"/>
</dbReference>
<dbReference type="InterPro" id="IPR020608">
    <property type="entry name" value="RNA_pol_subH/Rpb5_CS"/>
</dbReference>